<evidence type="ECO:0000256" key="1">
    <source>
        <dbReference type="ARBA" id="ARBA00008532"/>
    </source>
</evidence>
<keyword evidence="4" id="KW-1185">Reference proteome</keyword>
<evidence type="ECO:0000256" key="2">
    <source>
        <dbReference type="ARBA" id="ARBA00022801"/>
    </source>
</evidence>
<keyword evidence="2" id="KW-0378">Hydrolase</keyword>
<reference evidence="3 4" key="1">
    <citation type="submission" date="2020-04" db="EMBL/GenBank/DDBJ databases">
        <authorList>
            <person name="Wallbank WR R."/>
            <person name="Pardo Diaz C."/>
            <person name="Kozak K."/>
            <person name="Martin S."/>
            <person name="Jiggins C."/>
            <person name="Moest M."/>
            <person name="Warren A I."/>
            <person name="Byers J.R.P. K."/>
            <person name="Montejo-Kovacevich G."/>
            <person name="Yen C E."/>
        </authorList>
    </citation>
    <scope>NUCLEOTIDE SEQUENCE [LARGE SCALE GENOMIC DNA]</scope>
</reference>
<dbReference type="PANTHER" id="PTHR12737">
    <property type="entry name" value="DIMETHYLARGININE DIMETHYLAMINOHYDROLASE"/>
    <property type="match status" value="1"/>
</dbReference>
<dbReference type="GO" id="GO:0000052">
    <property type="term" value="P:citrulline metabolic process"/>
    <property type="evidence" value="ECO:0007669"/>
    <property type="project" value="TreeGrafter"/>
</dbReference>
<protein>
    <recommendedName>
        <fullName evidence="5">Dimethylargininase</fullName>
    </recommendedName>
</protein>
<dbReference type="AlphaFoldDB" id="A0A8S0Z1U7"/>
<proteinExistence type="inferred from homology"/>
<dbReference type="InterPro" id="IPR033199">
    <property type="entry name" value="DDAH-like"/>
</dbReference>
<dbReference type="PANTHER" id="PTHR12737:SF9">
    <property type="entry name" value="DIMETHYLARGININASE"/>
    <property type="match status" value="1"/>
</dbReference>
<comment type="caution">
    <text evidence="3">The sequence shown here is derived from an EMBL/GenBank/DDBJ whole genome shotgun (WGS) entry which is preliminary data.</text>
</comment>
<dbReference type="EMBL" id="CADEBC010000208">
    <property type="protein sequence ID" value="CAB3225975.1"/>
    <property type="molecule type" value="Genomic_DNA"/>
</dbReference>
<comment type="similarity">
    <text evidence="1">Belongs to the DDAH family.</text>
</comment>
<dbReference type="GO" id="GO:0045429">
    <property type="term" value="P:positive regulation of nitric oxide biosynthetic process"/>
    <property type="evidence" value="ECO:0007669"/>
    <property type="project" value="TreeGrafter"/>
</dbReference>
<sequence length="266" mass="29744">MHDYTHAIMGIIYPLAAENALKDIKTEEIRNEVLGFKRVLQELNINVIEINTTGNIREKLMMEDLAIICHGIAVIPKDFSSPALNVNSKLLQKTLVECGLTVIVQEPHSTAKLSPADVLFTGREFFVGISDYTNENGASFIADSFPEFPCTPIKMPPDAFSLKKHITVAGNDILTMCENEVGKTLLKKIEREATYTYKTLTVPILEAANCVFVNDTLMHKGIEDIGDPCFKVFCDKIDFPRRSLKFTELTKIMLDPSSLVLLTKLF</sequence>
<organism evidence="3 4">
    <name type="scientific">Arctia plantaginis</name>
    <name type="common">Wood tiger moth</name>
    <name type="synonym">Phalaena plantaginis</name>
    <dbReference type="NCBI Taxonomy" id="874455"/>
    <lineage>
        <taxon>Eukaryota</taxon>
        <taxon>Metazoa</taxon>
        <taxon>Ecdysozoa</taxon>
        <taxon>Arthropoda</taxon>
        <taxon>Hexapoda</taxon>
        <taxon>Insecta</taxon>
        <taxon>Pterygota</taxon>
        <taxon>Neoptera</taxon>
        <taxon>Endopterygota</taxon>
        <taxon>Lepidoptera</taxon>
        <taxon>Glossata</taxon>
        <taxon>Ditrysia</taxon>
        <taxon>Noctuoidea</taxon>
        <taxon>Erebidae</taxon>
        <taxon>Arctiinae</taxon>
        <taxon>Arctia</taxon>
    </lineage>
</organism>
<evidence type="ECO:0000313" key="3">
    <source>
        <dbReference type="EMBL" id="CAB3225975.1"/>
    </source>
</evidence>
<dbReference type="GO" id="GO:0016403">
    <property type="term" value="F:dimethylargininase activity"/>
    <property type="evidence" value="ECO:0007669"/>
    <property type="project" value="TreeGrafter"/>
</dbReference>
<dbReference type="GO" id="GO:0006525">
    <property type="term" value="P:arginine metabolic process"/>
    <property type="evidence" value="ECO:0007669"/>
    <property type="project" value="TreeGrafter"/>
</dbReference>
<dbReference type="SUPFAM" id="SSF55909">
    <property type="entry name" value="Pentein"/>
    <property type="match status" value="1"/>
</dbReference>
<dbReference type="Gene3D" id="3.75.10.10">
    <property type="entry name" value="L-arginine/glycine Amidinotransferase, Chain A"/>
    <property type="match status" value="1"/>
</dbReference>
<gene>
    <name evidence="3" type="ORF">APLA_LOCUS2668</name>
</gene>
<dbReference type="OrthoDB" id="10016839at2759"/>
<name>A0A8S0Z1U7_ARCPL</name>
<dbReference type="GO" id="GO:0016597">
    <property type="term" value="F:amino acid binding"/>
    <property type="evidence" value="ECO:0007669"/>
    <property type="project" value="TreeGrafter"/>
</dbReference>
<evidence type="ECO:0008006" key="5">
    <source>
        <dbReference type="Google" id="ProtNLM"/>
    </source>
</evidence>
<evidence type="ECO:0000313" key="4">
    <source>
        <dbReference type="Proteomes" id="UP000494106"/>
    </source>
</evidence>
<dbReference type="Proteomes" id="UP000494106">
    <property type="component" value="Unassembled WGS sequence"/>
</dbReference>
<accession>A0A8S0Z1U7</accession>